<proteinExistence type="predicted"/>
<gene>
    <name evidence="1" type="ORF">HPB47_002838</name>
</gene>
<dbReference type="EMBL" id="JABSTQ010010395">
    <property type="protein sequence ID" value="KAG0421261.1"/>
    <property type="molecule type" value="Genomic_DNA"/>
</dbReference>
<keyword evidence="2" id="KW-1185">Reference proteome</keyword>
<sequence>MSTGQPDFGPLNTLADVATRGQPLPAPRSPRIAQATVPLGGQRFSPTSASGLGSEVPTSAEGPLTTSPSREPIQAEPMPGTIPQPEGYAAGDVSGSLGGHRASPVPHHGHRASPVPQRYSVSVRAGLLHDRATSASPLRESPPAWPLLDVHPPLQRDTVGELSGPPYGHAAHLLPRLDTAAQRHGTPRDGLLPPSRGNLPARDMDAAPAGATAIGNLIDLTTDGVDRLPNGVSGVSLLRDESPALRVPTPICSGDGQQSSHDALLQDASRIIESLSGAMQAASGTPSQSSLETQSPGAGAALLPATKSTRHVATWTWQQGTGPPHGFVSWRGWSEQRRPRPGVPGDKLPPLFRGRTVQDADREAQGASMTPDPAAVYCEGCGVLRINEIHDVSKIHRSRVRVPEVVPPPAPPDLHAALDQPGAVDAVLSYMARRPEFAAAILDGSLFRVPVDVAMDGVSGEAAPSAPALSPEEERQLAEELLQF</sequence>
<evidence type="ECO:0000313" key="1">
    <source>
        <dbReference type="EMBL" id="KAG0421261.1"/>
    </source>
</evidence>
<evidence type="ECO:0000313" key="2">
    <source>
        <dbReference type="Proteomes" id="UP000805193"/>
    </source>
</evidence>
<accession>A0AC60PL31</accession>
<name>A0AC60PL31_IXOPE</name>
<organism evidence="1 2">
    <name type="scientific">Ixodes persulcatus</name>
    <name type="common">Taiga tick</name>
    <dbReference type="NCBI Taxonomy" id="34615"/>
    <lineage>
        <taxon>Eukaryota</taxon>
        <taxon>Metazoa</taxon>
        <taxon>Ecdysozoa</taxon>
        <taxon>Arthropoda</taxon>
        <taxon>Chelicerata</taxon>
        <taxon>Arachnida</taxon>
        <taxon>Acari</taxon>
        <taxon>Parasitiformes</taxon>
        <taxon>Ixodida</taxon>
        <taxon>Ixodoidea</taxon>
        <taxon>Ixodidae</taxon>
        <taxon>Ixodinae</taxon>
        <taxon>Ixodes</taxon>
    </lineage>
</organism>
<protein>
    <submittedName>
        <fullName evidence="1">Uncharacterized protein</fullName>
    </submittedName>
</protein>
<dbReference type="Proteomes" id="UP000805193">
    <property type="component" value="Unassembled WGS sequence"/>
</dbReference>
<reference evidence="1 2" key="1">
    <citation type="journal article" date="2020" name="Cell">
        <title>Large-Scale Comparative Analyses of Tick Genomes Elucidate Their Genetic Diversity and Vector Capacities.</title>
        <authorList>
            <consortium name="Tick Genome and Microbiome Consortium (TIGMIC)"/>
            <person name="Jia N."/>
            <person name="Wang J."/>
            <person name="Shi W."/>
            <person name="Du L."/>
            <person name="Sun Y."/>
            <person name="Zhan W."/>
            <person name="Jiang J.F."/>
            <person name="Wang Q."/>
            <person name="Zhang B."/>
            <person name="Ji P."/>
            <person name="Bell-Sakyi L."/>
            <person name="Cui X.M."/>
            <person name="Yuan T.T."/>
            <person name="Jiang B.G."/>
            <person name="Yang W.F."/>
            <person name="Lam T.T."/>
            <person name="Chang Q.C."/>
            <person name="Ding S.J."/>
            <person name="Wang X.J."/>
            <person name="Zhu J.G."/>
            <person name="Ruan X.D."/>
            <person name="Zhao L."/>
            <person name="Wei J.T."/>
            <person name="Ye R.Z."/>
            <person name="Que T.C."/>
            <person name="Du C.H."/>
            <person name="Zhou Y.H."/>
            <person name="Cheng J.X."/>
            <person name="Dai P.F."/>
            <person name="Guo W.B."/>
            <person name="Han X.H."/>
            <person name="Huang E.J."/>
            <person name="Li L.F."/>
            <person name="Wei W."/>
            <person name="Gao Y.C."/>
            <person name="Liu J.Z."/>
            <person name="Shao H.Z."/>
            <person name="Wang X."/>
            <person name="Wang C.C."/>
            <person name="Yang T.C."/>
            <person name="Huo Q.B."/>
            <person name="Li W."/>
            <person name="Chen H.Y."/>
            <person name="Chen S.E."/>
            <person name="Zhou L.G."/>
            <person name="Ni X.B."/>
            <person name="Tian J.H."/>
            <person name="Sheng Y."/>
            <person name="Liu T."/>
            <person name="Pan Y.S."/>
            <person name="Xia L.Y."/>
            <person name="Li J."/>
            <person name="Zhao F."/>
            <person name="Cao W.C."/>
        </authorList>
    </citation>
    <scope>NUCLEOTIDE SEQUENCE [LARGE SCALE GENOMIC DNA]</scope>
    <source>
        <strain evidence="1">Iper-2018</strain>
    </source>
</reference>
<comment type="caution">
    <text evidence="1">The sequence shown here is derived from an EMBL/GenBank/DDBJ whole genome shotgun (WGS) entry which is preliminary data.</text>
</comment>